<dbReference type="Proteomes" id="UP000005324">
    <property type="component" value="Unassembled WGS sequence"/>
</dbReference>
<feature type="transmembrane region" description="Helical" evidence="1">
    <location>
        <begin position="135"/>
        <end position="159"/>
    </location>
</feature>
<feature type="domain" description="VTT" evidence="2">
    <location>
        <begin position="56"/>
        <end position="155"/>
    </location>
</feature>
<dbReference type="InterPro" id="IPR051311">
    <property type="entry name" value="DedA_domain"/>
</dbReference>
<keyword evidence="1" id="KW-1133">Transmembrane helix</keyword>
<protein>
    <recommendedName>
        <fullName evidence="2">VTT domain-containing protein</fullName>
    </recommendedName>
</protein>
<keyword evidence="1" id="KW-0812">Transmembrane</keyword>
<organism evidence="3 4">
    <name type="scientific">Pseudoroseomonas cervicalis ATCC 49957</name>
    <dbReference type="NCBI Taxonomy" id="525371"/>
    <lineage>
        <taxon>Bacteria</taxon>
        <taxon>Pseudomonadati</taxon>
        <taxon>Pseudomonadota</taxon>
        <taxon>Alphaproteobacteria</taxon>
        <taxon>Acetobacterales</taxon>
        <taxon>Roseomonadaceae</taxon>
        <taxon>Roseomonas</taxon>
    </lineage>
</organism>
<comment type="caution">
    <text evidence="3">The sequence shown here is derived from an EMBL/GenBank/DDBJ whole genome shotgun (WGS) entry which is preliminary data.</text>
</comment>
<keyword evidence="1" id="KW-0472">Membrane</keyword>
<dbReference type="GO" id="GO:0005886">
    <property type="term" value="C:plasma membrane"/>
    <property type="evidence" value="ECO:0007669"/>
    <property type="project" value="TreeGrafter"/>
</dbReference>
<dbReference type="Pfam" id="PF09335">
    <property type="entry name" value="VTT_dom"/>
    <property type="match status" value="1"/>
</dbReference>
<dbReference type="HOGENOM" id="CLU_098634_1_0_5"/>
<name>D5RQE4_9PROT</name>
<dbReference type="PANTHER" id="PTHR42709">
    <property type="entry name" value="ALKALINE PHOSPHATASE LIKE PROTEIN"/>
    <property type="match status" value="1"/>
</dbReference>
<dbReference type="EMBL" id="ADVL01000661">
    <property type="protein sequence ID" value="EFH10470.1"/>
    <property type="molecule type" value="Genomic_DNA"/>
</dbReference>
<accession>D5RQE4</accession>
<evidence type="ECO:0000256" key="1">
    <source>
        <dbReference type="SAM" id="Phobius"/>
    </source>
</evidence>
<dbReference type="InterPro" id="IPR032816">
    <property type="entry name" value="VTT_dom"/>
</dbReference>
<feature type="transmembrane region" description="Helical" evidence="1">
    <location>
        <begin position="171"/>
        <end position="189"/>
    </location>
</feature>
<evidence type="ECO:0000313" key="4">
    <source>
        <dbReference type="Proteomes" id="UP000005324"/>
    </source>
</evidence>
<sequence length="192" mass="20812">MLHALYERILRLAAHRHAGGWLAAISFAESSVFPIPPDAMLLPMCLARPERAWRYATICTIASVLGGIAGYALGYFLFEAVAQPVLAAYGHAEALQSFRAWFDRWGAAVILIKGLTPIPYKVVTIAAGAAAFDPWVFLLASIVTRGARFFLLAALLRRYGAPVRGFVEKRLTLLTTLAAIAILGGFAAIRLI</sequence>
<dbReference type="AlphaFoldDB" id="D5RQE4"/>
<feature type="transmembrane region" description="Helical" evidence="1">
    <location>
        <begin position="52"/>
        <end position="78"/>
    </location>
</feature>
<dbReference type="PANTHER" id="PTHR42709:SF11">
    <property type="entry name" value="DEDA FAMILY PROTEIN"/>
    <property type="match status" value="1"/>
</dbReference>
<evidence type="ECO:0000313" key="3">
    <source>
        <dbReference type="EMBL" id="EFH10470.1"/>
    </source>
</evidence>
<keyword evidence="4" id="KW-1185">Reference proteome</keyword>
<reference evidence="3 4" key="1">
    <citation type="submission" date="2010-04" db="EMBL/GenBank/DDBJ databases">
        <authorList>
            <person name="Qin X."/>
            <person name="Bachman B."/>
            <person name="Battles P."/>
            <person name="Bell A."/>
            <person name="Bess C."/>
            <person name="Bickham C."/>
            <person name="Chaboub L."/>
            <person name="Chen D."/>
            <person name="Coyle M."/>
            <person name="Deiros D.R."/>
            <person name="Dinh H."/>
            <person name="Forbes L."/>
            <person name="Fowler G."/>
            <person name="Francisco L."/>
            <person name="Fu Q."/>
            <person name="Gubbala S."/>
            <person name="Hale W."/>
            <person name="Han Y."/>
            <person name="Hemphill L."/>
            <person name="Highlander S.K."/>
            <person name="Hirani K."/>
            <person name="Hogues M."/>
            <person name="Jackson L."/>
            <person name="Jakkamsetti A."/>
            <person name="Javaid M."/>
            <person name="Jiang H."/>
            <person name="Korchina V."/>
            <person name="Kovar C."/>
            <person name="Lara F."/>
            <person name="Lee S."/>
            <person name="Mata R."/>
            <person name="Mathew T."/>
            <person name="Moen C."/>
            <person name="Morales K."/>
            <person name="Munidasa M."/>
            <person name="Nazareth L."/>
            <person name="Ngo R."/>
            <person name="Nguyen L."/>
            <person name="Okwuonu G."/>
            <person name="Ongeri F."/>
            <person name="Patil S."/>
            <person name="Petrosino J."/>
            <person name="Pham C."/>
            <person name="Pham P."/>
            <person name="Pu L.-L."/>
            <person name="Puazo M."/>
            <person name="Raj R."/>
            <person name="Reid J."/>
            <person name="Rouhana J."/>
            <person name="Saada N."/>
            <person name="Shang Y."/>
            <person name="Simmons D."/>
            <person name="Thornton R."/>
            <person name="Warren J."/>
            <person name="Weissenberger G."/>
            <person name="Zhang J."/>
            <person name="Zhang L."/>
            <person name="Zhou C."/>
            <person name="Zhu D."/>
            <person name="Muzny D."/>
            <person name="Worley K."/>
            <person name="Gibbs R."/>
        </authorList>
    </citation>
    <scope>NUCLEOTIDE SEQUENCE [LARGE SCALE GENOMIC DNA]</scope>
    <source>
        <strain evidence="3 4">ATCC 49957</strain>
    </source>
</reference>
<evidence type="ECO:0000259" key="2">
    <source>
        <dbReference type="Pfam" id="PF09335"/>
    </source>
</evidence>
<dbReference type="RefSeq" id="WP_007002336.1">
    <property type="nucleotide sequence ID" value="NZ_GG770777.1"/>
</dbReference>
<dbReference type="OrthoDB" id="9810270at2"/>
<proteinExistence type="predicted"/>
<gene>
    <name evidence="3" type="ORF">HMPREF0731_3306</name>
</gene>